<organism evidence="2 3">
    <name type="scientific">Algoriphagus ornithinivorans</name>
    <dbReference type="NCBI Taxonomy" id="226506"/>
    <lineage>
        <taxon>Bacteria</taxon>
        <taxon>Pseudomonadati</taxon>
        <taxon>Bacteroidota</taxon>
        <taxon>Cytophagia</taxon>
        <taxon>Cytophagales</taxon>
        <taxon>Cyclobacteriaceae</taxon>
        <taxon>Algoriphagus</taxon>
    </lineage>
</organism>
<dbReference type="GO" id="GO:0016020">
    <property type="term" value="C:membrane"/>
    <property type="evidence" value="ECO:0007669"/>
    <property type="project" value="GOC"/>
</dbReference>
<dbReference type="STRING" id="226506.SAMN04488519_10760"/>
<dbReference type="GO" id="GO:0000030">
    <property type="term" value="F:mannosyltransferase activity"/>
    <property type="evidence" value="ECO:0007669"/>
    <property type="project" value="TreeGrafter"/>
</dbReference>
<dbReference type="SUPFAM" id="SSF53448">
    <property type="entry name" value="Nucleotide-diphospho-sugar transferases"/>
    <property type="match status" value="1"/>
</dbReference>
<dbReference type="InterPro" id="IPR007577">
    <property type="entry name" value="GlycoTrfase_DXD_sugar-bd_CS"/>
</dbReference>
<evidence type="ECO:0000256" key="1">
    <source>
        <dbReference type="ARBA" id="ARBA00022679"/>
    </source>
</evidence>
<evidence type="ECO:0000313" key="3">
    <source>
        <dbReference type="Proteomes" id="UP000199564"/>
    </source>
</evidence>
<dbReference type="Gene3D" id="3.90.550.20">
    <property type="match status" value="1"/>
</dbReference>
<dbReference type="RefSeq" id="WP_245756411.1">
    <property type="nucleotide sequence ID" value="NZ_FOVW01000007.1"/>
</dbReference>
<accession>A0A1I5HJ10</accession>
<evidence type="ECO:0000313" key="2">
    <source>
        <dbReference type="EMBL" id="SFO47936.1"/>
    </source>
</evidence>
<gene>
    <name evidence="2" type="ORF">SAMN04488519_10760</name>
</gene>
<keyword evidence="1 2" id="KW-0808">Transferase</keyword>
<dbReference type="InterPro" id="IPR051706">
    <property type="entry name" value="Glycosyltransferase_domain"/>
</dbReference>
<reference evidence="3" key="1">
    <citation type="submission" date="2016-10" db="EMBL/GenBank/DDBJ databases">
        <authorList>
            <person name="Varghese N."/>
            <person name="Submissions S."/>
        </authorList>
    </citation>
    <scope>NUCLEOTIDE SEQUENCE [LARGE SCALE GENOMIC DNA]</scope>
    <source>
        <strain evidence="3">DSM 15282</strain>
    </source>
</reference>
<proteinExistence type="predicted"/>
<dbReference type="EMBL" id="FOVW01000007">
    <property type="protein sequence ID" value="SFO47936.1"/>
    <property type="molecule type" value="Genomic_DNA"/>
</dbReference>
<dbReference type="PANTHER" id="PTHR32385:SF15">
    <property type="entry name" value="INOSITOL PHOSPHOCERAMIDE MANNOSYLTRANSFERASE 1"/>
    <property type="match status" value="1"/>
</dbReference>
<dbReference type="PANTHER" id="PTHR32385">
    <property type="entry name" value="MANNOSYL PHOSPHORYLINOSITOL CERAMIDE SYNTHASE"/>
    <property type="match status" value="1"/>
</dbReference>
<dbReference type="InterPro" id="IPR029044">
    <property type="entry name" value="Nucleotide-diphossugar_trans"/>
</dbReference>
<dbReference type="GO" id="GO:0051999">
    <property type="term" value="P:mannosyl-inositol phosphorylceramide biosynthetic process"/>
    <property type="evidence" value="ECO:0007669"/>
    <property type="project" value="TreeGrafter"/>
</dbReference>
<protein>
    <submittedName>
        <fullName evidence="2">Glycosyltransferase sugar-binding region containing DXD motif-containing protein</fullName>
    </submittedName>
</protein>
<sequence length="240" mass="28199">MTELELSCIQSWKEVLPDYGFKLWNESNFDYSAYAFSAKAYQLGKFAFVSDICRLHALYTEGGIYLDTDMLVLKDFKGLLKEEFFLGEEKEGLISAGIIGTTKNNPQISGLLDKYKQLTFDYDAPLDIPTFLTSYLERDKAKVYTKQYFYPLPFAERGKDFRPFVKAETYAVHLWNHSWKNEWQFLNDKNFRNAWTQYMNHLFDGPLTSKKLYFPVQFCKFYVAQMFPGLYGKVKSQQNQ</sequence>
<keyword evidence="3" id="KW-1185">Reference proteome</keyword>
<dbReference type="Proteomes" id="UP000199564">
    <property type="component" value="Unassembled WGS sequence"/>
</dbReference>
<dbReference type="Pfam" id="PF04488">
    <property type="entry name" value="Gly_transf_sug"/>
    <property type="match status" value="1"/>
</dbReference>
<dbReference type="AlphaFoldDB" id="A0A1I5HJ10"/>
<name>A0A1I5HJ10_9BACT</name>